<dbReference type="AlphaFoldDB" id="A0A0E9RM41"/>
<organism evidence="1">
    <name type="scientific">Anguilla anguilla</name>
    <name type="common">European freshwater eel</name>
    <name type="synonym">Muraena anguilla</name>
    <dbReference type="NCBI Taxonomy" id="7936"/>
    <lineage>
        <taxon>Eukaryota</taxon>
        <taxon>Metazoa</taxon>
        <taxon>Chordata</taxon>
        <taxon>Craniata</taxon>
        <taxon>Vertebrata</taxon>
        <taxon>Euteleostomi</taxon>
        <taxon>Actinopterygii</taxon>
        <taxon>Neopterygii</taxon>
        <taxon>Teleostei</taxon>
        <taxon>Anguilliformes</taxon>
        <taxon>Anguillidae</taxon>
        <taxon>Anguilla</taxon>
    </lineage>
</organism>
<dbReference type="EMBL" id="GBXM01078356">
    <property type="protein sequence ID" value="JAH30221.1"/>
    <property type="molecule type" value="Transcribed_RNA"/>
</dbReference>
<evidence type="ECO:0000313" key="1">
    <source>
        <dbReference type="EMBL" id="JAH30221.1"/>
    </source>
</evidence>
<proteinExistence type="predicted"/>
<reference evidence="1" key="1">
    <citation type="submission" date="2014-11" db="EMBL/GenBank/DDBJ databases">
        <authorList>
            <person name="Amaro Gonzalez C."/>
        </authorList>
    </citation>
    <scope>NUCLEOTIDE SEQUENCE</scope>
</reference>
<protein>
    <submittedName>
        <fullName evidence="1">Uncharacterized protein</fullName>
    </submittedName>
</protein>
<sequence length="42" mass="4755">MNATQIAMAMDIHAYMHCDLSGAAHGNEEFFFFPGSRHDRAR</sequence>
<reference evidence="1" key="2">
    <citation type="journal article" date="2015" name="Fish Shellfish Immunol.">
        <title>Early steps in the European eel (Anguilla anguilla)-Vibrio vulnificus interaction in the gills: Role of the RtxA13 toxin.</title>
        <authorList>
            <person name="Callol A."/>
            <person name="Pajuelo D."/>
            <person name="Ebbesson L."/>
            <person name="Teles M."/>
            <person name="MacKenzie S."/>
            <person name="Amaro C."/>
        </authorList>
    </citation>
    <scope>NUCLEOTIDE SEQUENCE</scope>
</reference>
<name>A0A0E9RM41_ANGAN</name>
<accession>A0A0E9RM41</accession>